<dbReference type="GO" id="GO:0008270">
    <property type="term" value="F:zinc ion binding"/>
    <property type="evidence" value="ECO:0007669"/>
    <property type="project" value="UniProtKB-KW"/>
</dbReference>
<organism evidence="16 17">
    <name type="scientific">Oryzias latipes</name>
    <name type="common">Japanese rice fish</name>
    <name type="synonym">Japanese killifish</name>
    <dbReference type="NCBI Taxonomy" id="8090"/>
    <lineage>
        <taxon>Eukaryota</taxon>
        <taxon>Metazoa</taxon>
        <taxon>Chordata</taxon>
        <taxon>Craniata</taxon>
        <taxon>Vertebrata</taxon>
        <taxon>Euteleostomi</taxon>
        <taxon>Actinopterygii</taxon>
        <taxon>Neopterygii</taxon>
        <taxon>Teleostei</taxon>
        <taxon>Neoteleostei</taxon>
        <taxon>Acanthomorphata</taxon>
        <taxon>Ovalentaria</taxon>
        <taxon>Atherinomorphae</taxon>
        <taxon>Beloniformes</taxon>
        <taxon>Adrianichthyidae</taxon>
        <taxon>Oryziinae</taxon>
        <taxon>Oryzias</taxon>
    </lineage>
</organism>
<dbReference type="EC" id="3.1.26.4" evidence="2"/>
<dbReference type="GO" id="GO:0003723">
    <property type="term" value="F:RNA binding"/>
    <property type="evidence" value="ECO:0007669"/>
    <property type="project" value="UniProtKB-KW"/>
</dbReference>
<dbReference type="GO" id="GO:0004523">
    <property type="term" value="F:RNA-DNA hybrid ribonuclease activity"/>
    <property type="evidence" value="ECO:0007669"/>
    <property type="project" value="UniProtKB-EC"/>
</dbReference>
<dbReference type="SUPFAM" id="SSF50630">
    <property type="entry name" value="Acid proteases"/>
    <property type="match status" value="1"/>
</dbReference>
<evidence type="ECO:0000313" key="16">
    <source>
        <dbReference type="Ensembl" id="ENSORLP00000026943.1"/>
    </source>
</evidence>
<feature type="compositionally biased region" description="Basic and acidic residues" evidence="12">
    <location>
        <begin position="1282"/>
        <end position="1292"/>
    </location>
</feature>
<dbReference type="Gene3D" id="2.40.70.10">
    <property type="entry name" value="Acid Proteases"/>
    <property type="match status" value="1"/>
</dbReference>
<dbReference type="CDD" id="cd01647">
    <property type="entry name" value="RT_LTR"/>
    <property type="match status" value="1"/>
</dbReference>
<name>A0A3B3H6W3_ORYLA</name>
<dbReference type="PROSITE" id="PS00141">
    <property type="entry name" value="ASP_PROTEASE"/>
    <property type="match status" value="1"/>
</dbReference>
<reference evidence="16" key="2">
    <citation type="submission" date="2025-08" db="UniProtKB">
        <authorList>
            <consortium name="Ensembl"/>
        </authorList>
    </citation>
    <scope>IDENTIFICATION</scope>
    <source>
        <strain evidence="16">Hd-rR</strain>
    </source>
</reference>
<dbReference type="Gene3D" id="3.30.420.10">
    <property type="entry name" value="Ribonuclease H-like superfamily/Ribonuclease H"/>
    <property type="match status" value="1"/>
</dbReference>
<evidence type="ECO:0000313" key="17">
    <source>
        <dbReference type="Proteomes" id="UP000001038"/>
    </source>
</evidence>
<dbReference type="FunFam" id="1.10.340.70:FF:000003">
    <property type="entry name" value="Protein CBG25708"/>
    <property type="match status" value="1"/>
</dbReference>
<evidence type="ECO:0000259" key="14">
    <source>
        <dbReference type="PROSITE" id="PS50878"/>
    </source>
</evidence>
<evidence type="ECO:0000256" key="4">
    <source>
        <dbReference type="ARBA" id="ARBA00022679"/>
    </source>
</evidence>
<dbReference type="PROSITE" id="PS50878">
    <property type="entry name" value="RT_POL"/>
    <property type="match status" value="1"/>
</dbReference>
<dbReference type="SUPFAM" id="SSF53098">
    <property type="entry name" value="Ribonuclease H-like"/>
    <property type="match status" value="1"/>
</dbReference>
<feature type="region of interest" description="Disordered" evidence="12">
    <location>
        <begin position="1271"/>
        <end position="1308"/>
    </location>
</feature>
<dbReference type="GO" id="GO:0006508">
    <property type="term" value="P:proteolysis"/>
    <property type="evidence" value="ECO:0007669"/>
    <property type="project" value="UniProtKB-KW"/>
</dbReference>
<dbReference type="PROSITE" id="PS50158">
    <property type="entry name" value="ZF_CCHC"/>
    <property type="match status" value="1"/>
</dbReference>
<dbReference type="Pfam" id="PF17921">
    <property type="entry name" value="Integrase_H2C2"/>
    <property type="match status" value="1"/>
</dbReference>
<sequence>MASNVPFPDVFLPCPGEPIMPFKTWIRMFENYLLVINAGGDAWPEIRLRALLLHCLGSEGQRIFHTLPETGTTLATAIAALRAHFTPTVNVVVERHTFRKRVQGAQEPILHYIAALRELASTCDFANADDMIRDQLVEHVADPRIRERLLLKTNLTLADAITLATQAESVNEQARSMAGIQQAPVQVVTTQKPACRRRQPRQHFPAKHVQKSNSTPSTRTCFRCGSEKHLANSSECQATKATCRNCNKRGHFARVCRSLQTHTVKEVELPEYTLLLVDRSVTSGGIQVTVNIKVAESSQSMKLTVDTGAAVSILPLCIYEEKFKGAPLHQPTVQLVTYSRTSIPVIGCMEAIVRIQNLEKPATFHIVDSGTALMGRDLIAAFNLRIEGNAAYLPSTHFLSLPSAALMECSVSQPAAPATLGCAVGFIHKVKVLQTAVPVRQKLRRLPFSVRSAVSEELNRLLSAGVIERIDASPWVSPIVVTQRKNGKIRMCVDLREPNKAIVVDSFPLPHMEELLSALTGATLFSTIDLESAYHQVLLHPDSRDLTAFITHEGLFRFCRVPYGLASAPSAFQKLMATVLHGVPNVQFYLDDIICYGRTAHEHDAALETVRQKLKTAGLQLNDKKCHFRQTSLKFLGHLVTAEGIKPDTEHLQAITQAPAPSDAVSLRSFLGMLSWYGKFIPNYATVVEPLRACLRQGTQFVWTEEAQRCFLTVKRLLLESPALALFNPELPTIISTDASDYGVGAVFSQLQPDNTERTVAFASRTLSSTERKYSTVEKEALACVWAVEKWRTYLWGRKFTLRTDHQALTTLLTTKGADRAGMRIARWSARLLSFTYDVVYRAGPLNQTADCLSRLPLPAASFPPEDSEPELVALLATTPVSVTAKEFEDASSSCPELSSLRVQVQQWWPRSAKSVSPVLQPYFKIRHELSVQDSLVFRGSRLVVPISLRSTLVALAHEGHQGVVRTKQRLRDLYWFPGMDALVLSQVTECSLCQQTDKSAKVFQAPLQPVPLPEGPWEKLGLDIVGPFESATWDCKFAITLTDYYSKWPEVAFAPSVNSETVIQILSGLFSRYGNPECLVTDNGPQFTSASFSSFLRDKGIKHTRSSVYHPSSNGAVERFNRVFKGWIQAAIIQNKPWKSATSSSLQAYRATPHAMTGVSPFELMHGRKMRTTLNILPPPPLEQPAVDLRHRVSLRQSHVRQYCDAKRGARTPLFRAGDKVRVRKPVHVQKGQRQFSAPIRIKQQVGPSTYILDDGRAWHASHLASVPNRLPVCPSPPEAGTERVEMEPNQDHQALNRPVRSHKPPGWLKDFVM</sequence>
<accession>A0A3B3H6W3</accession>
<dbReference type="InterPro" id="IPR021109">
    <property type="entry name" value="Peptidase_aspartic_dom_sf"/>
</dbReference>
<dbReference type="InterPro" id="IPR036875">
    <property type="entry name" value="Znf_CCHC_sf"/>
</dbReference>
<dbReference type="InterPro" id="IPR001878">
    <property type="entry name" value="Znf_CCHC"/>
</dbReference>
<dbReference type="SUPFAM" id="SSF57756">
    <property type="entry name" value="Retrovirus zinc finger-like domains"/>
    <property type="match status" value="1"/>
</dbReference>
<dbReference type="Pfam" id="PF00098">
    <property type="entry name" value="zf-CCHC"/>
    <property type="match status" value="1"/>
</dbReference>
<dbReference type="InterPro" id="IPR012337">
    <property type="entry name" value="RNaseH-like_sf"/>
</dbReference>
<dbReference type="Gene3D" id="4.10.60.10">
    <property type="entry name" value="Zinc finger, CCHC-type"/>
    <property type="match status" value="1"/>
</dbReference>
<keyword evidence="6" id="KW-0540">Nuclease</keyword>
<keyword evidence="5" id="KW-0548">Nucleotidyltransferase</keyword>
<feature type="domain" description="CCHC-type" evidence="13">
    <location>
        <begin position="243"/>
        <end position="258"/>
    </location>
</feature>
<dbReference type="SMART" id="SM00343">
    <property type="entry name" value="ZnF_C2HC"/>
    <property type="match status" value="2"/>
</dbReference>
<keyword evidence="4" id="KW-0808">Transferase</keyword>
<proteinExistence type="inferred from homology"/>
<protein>
    <recommendedName>
        <fullName evidence="10">Gypsy retrotransposon integrase-like protein 1</fullName>
        <ecNumber evidence="3">2.7.7.49</ecNumber>
        <ecNumber evidence="2">3.1.26.4</ecNumber>
    </recommendedName>
</protein>
<dbReference type="PANTHER" id="PTHR37984">
    <property type="entry name" value="PROTEIN CBG26694"/>
    <property type="match status" value="1"/>
</dbReference>
<dbReference type="CDD" id="cd09274">
    <property type="entry name" value="RNase_HI_RT_Ty3"/>
    <property type="match status" value="1"/>
</dbReference>
<evidence type="ECO:0000256" key="3">
    <source>
        <dbReference type="ARBA" id="ARBA00012493"/>
    </source>
</evidence>
<evidence type="ECO:0000256" key="1">
    <source>
        <dbReference type="ARBA" id="ARBA00010879"/>
    </source>
</evidence>
<dbReference type="InterPro" id="IPR001969">
    <property type="entry name" value="Aspartic_peptidase_AS"/>
</dbReference>
<dbReference type="GO" id="GO:0003964">
    <property type="term" value="F:RNA-directed DNA polymerase activity"/>
    <property type="evidence" value="ECO:0007669"/>
    <property type="project" value="UniProtKB-KW"/>
</dbReference>
<evidence type="ECO:0000259" key="13">
    <source>
        <dbReference type="PROSITE" id="PS50158"/>
    </source>
</evidence>
<dbReference type="SUPFAM" id="SSF56672">
    <property type="entry name" value="DNA/RNA polymerases"/>
    <property type="match status" value="1"/>
</dbReference>
<dbReference type="GO" id="GO:0015074">
    <property type="term" value="P:DNA integration"/>
    <property type="evidence" value="ECO:0007669"/>
    <property type="project" value="UniProtKB-KW"/>
</dbReference>
<reference evidence="16" key="3">
    <citation type="submission" date="2025-09" db="UniProtKB">
        <authorList>
            <consortium name="Ensembl"/>
        </authorList>
    </citation>
    <scope>IDENTIFICATION</scope>
    <source>
        <strain evidence="16">Hd-rR</strain>
    </source>
</reference>
<evidence type="ECO:0000259" key="15">
    <source>
        <dbReference type="PROSITE" id="PS50994"/>
    </source>
</evidence>
<keyword evidence="9" id="KW-0695">RNA-directed DNA polymerase</keyword>
<evidence type="ECO:0000256" key="7">
    <source>
        <dbReference type="ARBA" id="ARBA00022759"/>
    </source>
</evidence>
<dbReference type="GO" id="GO:0003677">
    <property type="term" value="F:DNA binding"/>
    <property type="evidence" value="ECO:0007669"/>
    <property type="project" value="UniProtKB-KW"/>
</dbReference>
<evidence type="ECO:0000256" key="10">
    <source>
        <dbReference type="ARBA" id="ARBA00039658"/>
    </source>
</evidence>
<dbReference type="InterPro" id="IPR001584">
    <property type="entry name" value="Integrase_cat-core"/>
</dbReference>
<dbReference type="FunFam" id="3.30.420.10:FF:000063">
    <property type="entry name" value="Retrovirus-related Pol polyprotein from transposon 297-like Protein"/>
    <property type="match status" value="1"/>
</dbReference>
<dbReference type="PROSITE" id="PS50994">
    <property type="entry name" value="INTEGRASE"/>
    <property type="match status" value="1"/>
</dbReference>
<keyword evidence="7" id="KW-0255">Endonuclease</keyword>
<comment type="similarity">
    <text evidence="1">Belongs to the beta type-B retroviral polymerase family. HERV class-II K(HML-2) pol subfamily.</text>
</comment>
<evidence type="ECO:0000256" key="12">
    <source>
        <dbReference type="SAM" id="MobiDB-lite"/>
    </source>
</evidence>
<evidence type="ECO:0000256" key="6">
    <source>
        <dbReference type="ARBA" id="ARBA00022722"/>
    </source>
</evidence>
<evidence type="ECO:0000256" key="11">
    <source>
        <dbReference type="PROSITE-ProRule" id="PRU00047"/>
    </source>
</evidence>
<dbReference type="Proteomes" id="UP000001038">
    <property type="component" value="Chromosome 15"/>
</dbReference>
<keyword evidence="8" id="KW-0378">Hydrolase</keyword>
<feature type="domain" description="Integrase catalytic" evidence="15">
    <location>
        <begin position="1013"/>
        <end position="1170"/>
    </location>
</feature>
<dbReference type="Ensembl" id="ENSORLT00000045836.1">
    <property type="protein sequence ID" value="ENSORLP00000026943.1"/>
    <property type="gene ID" value="ENSORLG00000022583.1"/>
</dbReference>
<dbReference type="Pfam" id="PF17917">
    <property type="entry name" value="RT_RNaseH"/>
    <property type="match status" value="1"/>
</dbReference>
<dbReference type="GeneTree" id="ENSGT01140000282569"/>
<dbReference type="InterPro" id="IPR041588">
    <property type="entry name" value="Integrase_H2C2"/>
</dbReference>
<reference evidence="16 17" key="1">
    <citation type="journal article" date="2007" name="Nature">
        <title>The medaka draft genome and insights into vertebrate genome evolution.</title>
        <authorList>
            <person name="Kasahara M."/>
            <person name="Naruse K."/>
            <person name="Sasaki S."/>
            <person name="Nakatani Y."/>
            <person name="Qu W."/>
            <person name="Ahsan B."/>
            <person name="Yamada T."/>
            <person name="Nagayasu Y."/>
            <person name="Doi K."/>
            <person name="Kasai Y."/>
            <person name="Jindo T."/>
            <person name="Kobayashi D."/>
            <person name="Shimada A."/>
            <person name="Toyoda A."/>
            <person name="Kuroki Y."/>
            <person name="Fujiyama A."/>
            <person name="Sasaki T."/>
            <person name="Shimizu A."/>
            <person name="Asakawa S."/>
            <person name="Shimizu N."/>
            <person name="Hashimoto S."/>
            <person name="Yang J."/>
            <person name="Lee Y."/>
            <person name="Matsushima K."/>
            <person name="Sugano S."/>
            <person name="Sakaizumi M."/>
            <person name="Narita T."/>
            <person name="Ohishi K."/>
            <person name="Haga S."/>
            <person name="Ohta F."/>
            <person name="Nomoto H."/>
            <person name="Nogata K."/>
            <person name="Morishita T."/>
            <person name="Endo T."/>
            <person name="Shin-I T."/>
            <person name="Takeda H."/>
            <person name="Morishita S."/>
            <person name="Kohara Y."/>
        </authorList>
    </citation>
    <scope>NUCLEOTIDE SEQUENCE [LARGE SCALE GENOMIC DNA]</scope>
    <source>
        <strain evidence="16 17">Hd-rR</strain>
    </source>
</reference>
<dbReference type="InterPro" id="IPR036397">
    <property type="entry name" value="RNaseH_sf"/>
</dbReference>
<dbReference type="FunFam" id="3.10.20.370:FF:000001">
    <property type="entry name" value="Retrovirus-related Pol polyprotein from transposon 17.6-like protein"/>
    <property type="match status" value="1"/>
</dbReference>
<evidence type="ECO:0000256" key="8">
    <source>
        <dbReference type="ARBA" id="ARBA00022801"/>
    </source>
</evidence>
<dbReference type="InterPro" id="IPR043502">
    <property type="entry name" value="DNA/RNA_pol_sf"/>
</dbReference>
<evidence type="ECO:0000256" key="2">
    <source>
        <dbReference type="ARBA" id="ARBA00012180"/>
    </source>
</evidence>
<keyword evidence="11" id="KW-0862">Zinc</keyword>
<keyword evidence="11" id="KW-0863">Zinc-finger</keyword>
<dbReference type="EC" id="2.7.7.49" evidence="3"/>
<feature type="domain" description="Reverse transcriptase" evidence="14">
    <location>
        <begin position="463"/>
        <end position="640"/>
    </location>
</feature>
<dbReference type="PANTHER" id="PTHR37984:SF15">
    <property type="entry name" value="INTEGRASE CATALYTIC DOMAIN-CONTAINING PROTEIN"/>
    <property type="match status" value="1"/>
</dbReference>
<evidence type="ECO:0000256" key="9">
    <source>
        <dbReference type="ARBA" id="ARBA00022918"/>
    </source>
</evidence>
<dbReference type="Gene3D" id="1.10.340.70">
    <property type="match status" value="1"/>
</dbReference>
<dbReference type="Gene3D" id="3.30.70.270">
    <property type="match status" value="2"/>
</dbReference>
<dbReference type="GO" id="GO:0004190">
    <property type="term" value="F:aspartic-type endopeptidase activity"/>
    <property type="evidence" value="ECO:0007669"/>
    <property type="project" value="UniProtKB-KW"/>
</dbReference>
<keyword evidence="11" id="KW-0479">Metal-binding</keyword>
<dbReference type="Bgee" id="ENSORLG00000022583">
    <property type="expression patterns" value="Expressed in gastrula and 2 other cell types or tissues"/>
</dbReference>
<dbReference type="InterPro" id="IPR041373">
    <property type="entry name" value="RT_RNaseH"/>
</dbReference>
<dbReference type="InParanoid" id="A0A3B3H6W3"/>
<dbReference type="Pfam" id="PF00665">
    <property type="entry name" value="rve"/>
    <property type="match status" value="1"/>
</dbReference>
<dbReference type="InterPro" id="IPR050951">
    <property type="entry name" value="Retrovirus_Pol_polyprotein"/>
</dbReference>
<evidence type="ECO:0000256" key="5">
    <source>
        <dbReference type="ARBA" id="ARBA00022695"/>
    </source>
</evidence>
<dbReference type="InterPro" id="IPR000477">
    <property type="entry name" value="RT_dom"/>
</dbReference>
<keyword evidence="17" id="KW-1185">Reference proteome</keyword>
<dbReference type="FunFam" id="3.30.70.270:FF:000020">
    <property type="entry name" value="Transposon Tf2-6 polyprotein-like Protein"/>
    <property type="match status" value="1"/>
</dbReference>
<dbReference type="Pfam" id="PF00078">
    <property type="entry name" value="RVT_1"/>
    <property type="match status" value="1"/>
</dbReference>
<dbReference type="Gene3D" id="3.10.10.10">
    <property type="entry name" value="HIV Type 1 Reverse Transcriptase, subunit A, domain 1"/>
    <property type="match status" value="1"/>
</dbReference>
<dbReference type="InterPro" id="IPR043128">
    <property type="entry name" value="Rev_trsase/Diguanyl_cyclase"/>
</dbReference>